<evidence type="ECO:0000313" key="3">
    <source>
        <dbReference type="Proteomes" id="UP000225972"/>
    </source>
</evidence>
<sequence>MTQEFTDRVRFHDDLQAMEVDFYGFHFPDSKSVNAAYDCIEDCIAQSGHKHWFFLVNLHGLQVDQSAWPAYAKRGKALNLAHSMGTVRFDASEETAARISAAAQTENFDPNLFNNREDAIERIRKLPSRRSKGAENTPNHSAETLSNRISFDPSTGIMEADLSHLTLYHGRDANDLYDQIRDKIAQSGQDKWYFLINYEACKIEPGAWVQFAHRGKTLNKAHSLGTVRFAPGSETEDEIRQRATSQEFRPNIRNTREEALERIAEMKASEHA</sequence>
<proteinExistence type="predicted"/>
<evidence type="ECO:0000313" key="2">
    <source>
        <dbReference type="EMBL" id="SMX26985.1"/>
    </source>
</evidence>
<dbReference type="EMBL" id="FXXP01000001">
    <property type="protein sequence ID" value="SMX26985.1"/>
    <property type="molecule type" value="Genomic_DNA"/>
</dbReference>
<name>A0A238J9C7_9RHOB</name>
<dbReference type="AlphaFoldDB" id="A0A238J9C7"/>
<dbReference type="RefSeq" id="WP_099243203.1">
    <property type="nucleotide sequence ID" value="NZ_FXXP01000001.1"/>
</dbReference>
<evidence type="ECO:0000256" key="1">
    <source>
        <dbReference type="SAM" id="MobiDB-lite"/>
    </source>
</evidence>
<gene>
    <name evidence="2" type="ORF">TRP8649_01086</name>
</gene>
<protein>
    <submittedName>
        <fullName evidence="2">Uncharacterized protein</fullName>
    </submittedName>
</protein>
<keyword evidence="3" id="KW-1185">Reference proteome</keyword>
<feature type="region of interest" description="Disordered" evidence="1">
    <location>
        <begin position="126"/>
        <end position="147"/>
    </location>
</feature>
<organism evidence="2 3">
    <name type="scientific">Pelagimonas phthalicica</name>
    <dbReference type="NCBI Taxonomy" id="1037362"/>
    <lineage>
        <taxon>Bacteria</taxon>
        <taxon>Pseudomonadati</taxon>
        <taxon>Pseudomonadota</taxon>
        <taxon>Alphaproteobacteria</taxon>
        <taxon>Rhodobacterales</taxon>
        <taxon>Roseobacteraceae</taxon>
        <taxon>Pelagimonas</taxon>
    </lineage>
</organism>
<accession>A0A238J9C7</accession>
<reference evidence="3" key="1">
    <citation type="submission" date="2017-05" db="EMBL/GenBank/DDBJ databases">
        <authorList>
            <person name="Rodrigo-Torres L."/>
            <person name="Arahal R. D."/>
            <person name="Lucena T."/>
        </authorList>
    </citation>
    <scope>NUCLEOTIDE SEQUENCE [LARGE SCALE GENOMIC DNA]</scope>
    <source>
        <strain evidence="3">CECT 8649</strain>
    </source>
</reference>
<feature type="compositionally biased region" description="Polar residues" evidence="1">
    <location>
        <begin position="134"/>
        <end position="147"/>
    </location>
</feature>
<dbReference type="OrthoDB" id="7820300at2"/>
<dbReference type="Proteomes" id="UP000225972">
    <property type="component" value="Unassembled WGS sequence"/>
</dbReference>